<dbReference type="PANTHER" id="PTHR47331:SF1">
    <property type="entry name" value="GAG-LIKE PROTEIN"/>
    <property type="match status" value="1"/>
</dbReference>
<dbReference type="Pfam" id="PF18701">
    <property type="entry name" value="DUF5641"/>
    <property type="match status" value="1"/>
</dbReference>
<dbReference type="InterPro" id="IPR040676">
    <property type="entry name" value="DUF5641"/>
</dbReference>
<name>A0A5N4ALC6_PHOPY</name>
<dbReference type="EMBL" id="VVIM01000006">
    <property type="protein sequence ID" value="KAB0798114.1"/>
    <property type="molecule type" value="Genomic_DNA"/>
</dbReference>
<dbReference type="AlphaFoldDB" id="A0A5N4ALC6"/>
<reference evidence="2 3" key="1">
    <citation type="journal article" date="2018" name="Elife">
        <title>Firefly genomes illuminate parallel origins of bioluminescence in beetles.</title>
        <authorList>
            <person name="Fallon T.R."/>
            <person name="Lower S.E."/>
            <person name="Chang C.H."/>
            <person name="Bessho-Uehara M."/>
            <person name="Martin G.J."/>
            <person name="Bewick A.J."/>
            <person name="Behringer M."/>
            <person name="Debat H.J."/>
            <person name="Wong I."/>
            <person name="Day J.C."/>
            <person name="Suvorov A."/>
            <person name="Silva C.J."/>
            <person name="Stanger-Hall K.F."/>
            <person name="Hall D.W."/>
            <person name="Schmitz R.J."/>
            <person name="Nelson D.R."/>
            <person name="Lewis S.M."/>
            <person name="Shigenobu S."/>
            <person name="Bybee S.M."/>
            <person name="Larracuente A.M."/>
            <person name="Oba Y."/>
            <person name="Weng J.K."/>
        </authorList>
    </citation>
    <scope>NUCLEOTIDE SEQUENCE [LARGE SCALE GENOMIC DNA]</scope>
    <source>
        <strain evidence="2">1611_PpyrPB1</strain>
        <tissue evidence="2">Whole body</tissue>
    </source>
</reference>
<dbReference type="InterPro" id="IPR001584">
    <property type="entry name" value="Integrase_cat-core"/>
</dbReference>
<organism evidence="2 3">
    <name type="scientific">Photinus pyralis</name>
    <name type="common">Common eastern firefly</name>
    <name type="synonym">Lampyris pyralis</name>
    <dbReference type="NCBI Taxonomy" id="7054"/>
    <lineage>
        <taxon>Eukaryota</taxon>
        <taxon>Metazoa</taxon>
        <taxon>Ecdysozoa</taxon>
        <taxon>Arthropoda</taxon>
        <taxon>Hexapoda</taxon>
        <taxon>Insecta</taxon>
        <taxon>Pterygota</taxon>
        <taxon>Neoptera</taxon>
        <taxon>Endopterygota</taxon>
        <taxon>Coleoptera</taxon>
        <taxon>Polyphaga</taxon>
        <taxon>Elateriformia</taxon>
        <taxon>Elateroidea</taxon>
        <taxon>Lampyridae</taxon>
        <taxon>Lampyrinae</taxon>
        <taxon>Photinus</taxon>
    </lineage>
</organism>
<dbReference type="SUPFAM" id="SSF53098">
    <property type="entry name" value="Ribonuclease H-like"/>
    <property type="match status" value="1"/>
</dbReference>
<dbReference type="InterPro" id="IPR012337">
    <property type="entry name" value="RNaseH-like_sf"/>
</dbReference>
<accession>A0A5N4ALC6</accession>
<sequence>MGSLPADRVTKHFPFSVVGVDYAGPLIIKDKKGRGSKSSKCYVCVFICFSVKAVHIEVVSDLTTNSFLMALRRFAARRGKPAKIYSDNGSNFVGANNKLKDFLAFIKSNNADISNSCVDEGIEWHFIPPNSPHFGGLWEAGVKSVKSHLRRVAGNASLTFEELNTLLVQIEAVLNSRPLSPLSSNSQDLSALTPSHFLVGRPLTAIVEHDLTAVPSNRLQRFEHIQQILQHFWRRWQREYLSELQERKKWRSNIGDQPKVGQLVLIKEDGQPPLQWKLGRIVKLHSGRDEITRVVTLKTEHGEMQRSVAKLCPLPNQSPSAS</sequence>
<dbReference type="InterPro" id="IPR036397">
    <property type="entry name" value="RNaseH_sf"/>
</dbReference>
<feature type="domain" description="Integrase catalytic" evidence="1">
    <location>
        <begin position="10"/>
        <end position="202"/>
    </location>
</feature>
<dbReference type="PROSITE" id="PS50994">
    <property type="entry name" value="INTEGRASE"/>
    <property type="match status" value="1"/>
</dbReference>
<dbReference type="InParanoid" id="A0A5N4ALC6"/>
<dbReference type="Gene3D" id="3.30.420.10">
    <property type="entry name" value="Ribonuclease H-like superfamily/Ribonuclease H"/>
    <property type="match status" value="1"/>
</dbReference>
<comment type="caution">
    <text evidence="2">The sequence shown here is derived from an EMBL/GenBank/DDBJ whole genome shotgun (WGS) entry which is preliminary data.</text>
</comment>
<dbReference type="GO" id="GO:0003676">
    <property type="term" value="F:nucleic acid binding"/>
    <property type="evidence" value="ECO:0007669"/>
    <property type="project" value="InterPro"/>
</dbReference>
<protein>
    <recommendedName>
        <fullName evidence="1">Integrase catalytic domain-containing protein</fullName>
    </recommendedName>
</protein>
<dbReference type="Proteomes" id="UP000327044">
    <property type="component" value="Unassembled WGS sequence"/>
</dbReference>
<dbReference type="GO" id="GO:0015074">
    <property type="term" value="P:DNA integration"/>
    <property type="evidence" value="ECO:0007669"/>
    <property type="project" value="InterPro"/>
</dbReference>
<evidence type="ECO:0000259" key="1">
    <source>
        <dbReference type="PROSITE" id="PS50994"/>
    </source>
</evidence>
<dbReference type="PANTHER" id="PTHR47331">
    <property type="entry name" value="PHD-TYPE DOMAIN-CONTAINING PROTEIN"/>
    <property type="match status" value="1"/>
</dbReference>
<evidence type="ECO:0000313" key="3">
    <source>
        <dbReference type="Proteomes" id="UP000327044"/>
    </source>
</evidence>
<gene>
    <name evidence="2" type="ORF">PPYR_09107</name>
</gene>
<evidence type="ECO:0000313" key="2">
    <source>
        <dbReference type="EMBL" id="KAB0798114.1"/>
    </source>
</evidence>
<keyword evidence="3" id="KW-1185">Reference proteome</keyword>
<dbReference type="Pfam" id="PF00665">
    <property type="entry name" value="rve"/>
    <property type="match status" value="1"/>
</dbReference>
<proteinExistence type="predicted"/>